<comment type="caution">
    <text evidence="3">The sequence shown here is derived from an EMBL/GenBank/DDBJ whole genome shotgun (WGS) entry which is preliminary data.</text>
</comment>
<dbReference type="Proteomes" id="UP001271769">
    <property type="component" value="Unassembled WGS sequence"/>
</dbReference>
<organism evidence="3 4">
    <name type="scientific">Dongia rigui</name>
    <dbReference type="NCBI Taxonomy" id="940149"/>
    <lineage>
        <taxon>Bacteria</taxon>
        <taxon>Pseudomonadati</taxon>
        <taxon>Pseudomonadota</taxon>
        <taxon>Alphaproteobacteria</taxon>
        <taxon>Rhodospirillales</taxon>
        <taxon>Dongiaceae</taxon>
        <taxon>Dongia</taxon>
    </lineage>
</organism>
<keyword evidence="4" id="KW-1185">Reference proteome</keyword>
<dbReference type="InterPro" id="IPR001920">
    <property type="entry name" value="Asp/Glu_race"/>
</dbReference>
<dbReference type="Pfam" id="PF01177">
    <property type="entry name" value="Asp_Glu_race"/>
    <property type="match status" value="1"/>
</dbReference>
<dbReference type="PANTHER" id="PTHR21198">
    <property type="entry name" value="GLUTAMATE RACEMASE"/>
    <property type="match status" value="1"/>
</dbReference>
<proteinExistence type="inferred from homology"/>
<keyword evidence="2" id="KW-0413">Isomerase</keyword>
<dbReference type="SUPFAM" id="SSF53681">
    <property type="entry name" value="Aspartate/glutamate racemase"/>
    <property type="match status" value="2"/>
</dbReference>
<dbReference type="NCBIfam" id="TIGR00035">
    <property type="entry name" value="asp_race"/>
    <property type="match status" value="1"/>
</dbReference>
<evidence type="ECO:0000256" key="2">
    <source>
        <dbReference type="ARBA" id="ARBA00023235"/>
    </source>
</evidence>
<dbReference type="Gene3D" id="3.40.50.1860">
    <property type="match status" value="2"/>
</dbReference>
<dbReference type="InterPro" id="IPR004380">
    <property type="entry name" value="Asp_race"/>
</dbReference>
<dbReference type="InterPro" id="IPR015942">
    <property type="entry name" value="Asp/Glu/hydantoin_racemase"/>
</dbReference>
<sequence>MQLIGLIGGLSWESTAEYYRILNQGAQARLGGVHSARSLIYSFDFGEIEALQNSGKWDAAEAAMVDAARRLERGGADFLVICSNTMHRMAGAIEAAVKPPLLHIADPTGAAIKAAGLKRIGLLGTGFTMEQPFYRQRLIDKFGLDVRVPDAAGRKVVHDIIYRELVKGIVRDEARAAYRDVMARLVADGAEGIILGCTEIMLLVGEKDSTVPLFDTTTIHAEAALQRALQQ</sequence>
<reference evidence="3 4" key="1">
    <citation type="journal article" date="2013" name="Antonie Van Leeuwenhoek">
        <title>Dongia rigui sp. nov., isolated from freshwater of a large wetland in Korea.</title>
        <authorList>
            <person name="Baik K.S."/>
            <person name="Hwang Y.M."/>
            <person name="Choi J.S."/>
            <person name="Kwon J."/>
            <person name="Seong C.N."/>
        </authorList>
    </citation>
    <scope>NUCLEOTIDE SEQUENCE [LARGE SCALE GENOMIC DNA]</scope>
    <source>
        <strain evidence="3 4">04SU4-P</strain>
    </source>
</reference>
<accession>A0ABU5DVV8</accession>
<evidence type="ECO:0000313" key="3">
    <source>
        <dbReference type="EMBL" id="MDY0871451.1"/>
    </source>
</evidence>
<evidence type="ECO:0000256" key="1">
    <source>
        <dbReference type="ARBA" id="ARBA00007847"/>
    </source>
</evidence>
<dbReference type="RefSeq" id="WP_320499880.1">
    <property type="nucleotide sequence ID" value="NZ_JAXCLX010000001.1"/>
</dbReference>
<dbReference type="EMBL" id="JAXCLX010000001">
    <property type="protein sequence ID" value="MDY0871451.1"/>
    <property type="molecule type" value="Genomic_DNA"/>
</dbReference>
<name>A0ABU5DVV8_9PROT</name>
<comment type="similarity">
    <text evidence="1">Belongs to the aspartate/glutamate racemases family.</text>
</comment>
<dbReference type="PANTHER" id="PTHR21198:SF7">
    <property type="entry name" value="ASPARTATE-GLUTAMATE RACEMASE FAMILY"/>
    <property type="match status" value="1"/>
</dbReference>
<gene>
    <name evidence="3" type="ORF">SMD31_05940</name>
</gene>
<evidence type="ECO:0000313" key="4">
    <source>
        <dbReference type="Proteomes" id="UP001271769"/>
    </source>
</evidence>
<protein>
    <submittedName>
        <fullName evidence="3">Aspartate/glutamate racemase family protein</fullName>
    </submittedName>
</protein>